<name>A0A3N4JPK5_9PEZI</name>
<organism evidence="2 3">
    <name type="scientific">Choiromyces venosus 120613-1</name>
    <dbReference type="NCBI Taxonomy" id="1336337"/>
    <lineage>
        <taxon>Eukaryota</taxon>
        <taxon>Fungi</taxon>
        <taxon>Dikarya</taxon>
        <taxon>Ascomycota</taxon>
        <taxon>Pezizomycotina</taxon>
        <taxon>Pezizomycetes</taxon>
        <taxon>Pezizales</taxon>
        <taxon>Tuberaceae</taxon>
        <taxon>Choiromyces</taxon>
    </lineage>
</organism>
<feature type="compositionally biased region" description="Polar residues" evidence="1">
    <location>
        <begin position="1"/>
        <end position="22"/>
    </location>
</feature>
<feature type="region of interest" description="Disordered" evidence="1">
    <location>
        <begin position="151"/>
        <end position="174"/>
    </location>
</feature>
<dbReference type="AlphaFoldDB" id="A0A3N4JPK5"/>
<evidence type="ECO:0000313" key="3">
    <source>
        <dbReference type="Proteomes" id="UP000276215"/>
    </source>
</evidence>
<protein>
    <submittedName>
        <fullName evidence="2">Uncharacterized protein</fullName>
    </submittedName>
</protein>
<gene>
    <name evidence="2" type="ORF">L873DRAFT_1845778</name>
</gene>
<sequence>MPSKITSSRVNDSQEAGFTSKNRLALPNPSLHCIGPLNAESSDWGDHVRDWLSSVENHWDVKKFSSNAEALPSRRDEKQALDSKISRSWHNSTKGILPSNFFNLPIRSHVIAGASHSTNLPKLIHPTNPLKPATEPTKHYPPTFLPAPTCSAPPQNTDQATQLQTNPHQQSSLAQVALPSDQKESATPETILATIPTPLDPCFNTTPNIIYLPRSTKFNALVYQLEYQMGYTRKQILWLMGGEREGRGAVPTANALGKRIKRYMIKHNLVDVVKIVSAGDAGMGHSQ</sequence>
<proteinExistence type="predicted"/>
<dbReference type="EMBL" id="ML120421">
    <property type="protein sequence ID" value="RPA95824.1"/>
    <property type="molecule type" value="Genomic_DNA"/>
</dbReference>
<feature type="region of interest" description="Disordered" evidence="1">
    <location>
        <begin position="1"/>
        <end position="23"/>
    </location>
</feature>
<evidence type="ECO:0000256" key="1">
    <source>
        <dbReference type="SAM" id="MobiDB-lite"/>
    </source>
</evidence>
<accession>A0A3N4JPK5</accession>
<keyword evidence="3" id="KW-1185">Reference proteome</keyword>
<evidence type="ECO:0000313" key="2">
    <source>
        <dbReference type="EMBL" id="RPA95824.1"/>
    </source>
</evidence>
<reference evidence="2 3" key="1">
    <citation type="journal article" date="2018" name="Nat. Ecol. Evol.">
        <title>Pezizomycetes genomes reveal the molecular basis of ectomycorrhizal truffle lifestyle.</title>
        <authorList>
            <person name="Murat C."/>
            <person name="Payen T."/>
            <person name="Noel B."/>
            <person name="Kuo A."/>
            <person name="Morin E."/>
            <person name="Chen J."/>
            <person name="Kohler A."/>
            <person name="Krizsan K."/>
            <person name="Balestrini R."/>
            <person name="Da Silva C."/>
            <person name="Montanini B."/>
            <person name="Hainaut M."/>
            <person name="Levati E."/>
            <person name="Barry K.W."/>
            <person name="Belfiori B."/>
            <person name="Cichocki N."/>
            <person name="Clum A."/>
            <person name="Dockter R.B."/>
            <person name="Fauchery L."/>
            <person name="Guy J."/>
            <person name="Iotti M."/>
            <person name="Le Tacon F."/>
            <person name="Lindquist E.A."/>
            <person name="Lipzen A."/>
            <person name="Malagnac F."/>
            <person name="Mello A."/>
            <person name="Molinier V."/>
            <person name="Miyauchi S."/>
            <person name="Poulain J."/>
            <person name="Riccioni C."/>
            <person name="Rubini A."/>
            <person name="Sitrit Y."/>
            <person name="Splivallo R."/>
            <person name="Traeger S."/>
            <person name="Wang M."/>
            <person name="Zifcakova L."/>
            <person name="Wipf D."/>
            <person name="Zambonelli A."/>
            <person name="Paolocci F."/>
            <person name="Nowrousian M."/>
            <person name="Ottonello S."/>
            <person name="Baldrian P."/>
            <person name="Spatafora J.W."/>
            <person name="Henrissat B."/>
            <person name="Nagy L.G."/>
            <person name="Aury J.M."/>
            <person name="Wincker P."/>
            <person name="Grigoriev I.V."/>
            <person name="Bonfante P."/>
            <person name="Martin F.M."/>
        </authorList>
    </citation>
    <scope>NUCLEOTIDE SEQUENCE [LARGE SCALE GENOMIC DNA]</scope>
    <source>
        <strain evidence="2 3">120613-1</strain>
    </source>
</reference>
<feature type="compositionally biased region" description="Polar residues" evidence="1">
    <location>
        <begin position="152"/>
        <end position="174"/>
    </location>
</feature>
<dbReference type="Proteomes" id="UP000276215">
    <property type="component" value="Unassembled WGS sequence"/>
</dbReference>